<comment type="caution">
    <text evidence="1">The sequence shown here is derived from an EMBL/GenBank/DDBJ whole genome shotgun (WGS) entry which is preliminary data.</text>
</comment>
<name>A0AAV4T8M7_CAEEX</name>
<dbReference type="Proteomes" id="UP001054945">
    <property type="component" value="Unassembled WGS sequence"/>
</dbReference>
<evidence type="ECO:0000313" key="1">
    <source>
        <dbReference type="EMBL" id="GIY43028.1"/>
    </source>
</evidence>
<dbReference type="EMBL" id="BPLR01010921">
    <property type="protein sequence ID" value="GIY43028.1"/>
    <property type="molecule type" value="Genomic_DNA"/>
</dbReference>
<sequence>MKSLTIKPLKATEKKMKKKKKKCPIGRQFIKEQGLSRTRFSDASVQLVGLEVSVTAMKDTAVLNLSCPDILPSVARGE</sequence>
<organism evidence="1 2">
    <name type="scientific">Caerostris extrusa</name>
    <name type="common">Bark spider</name>
    <name type="synonym">Caerostris bankana</name>
    <dbReference type="NCBI Taxonomy" id="172846"/>
    <lineage>
        <taxon>Eukaryota</taxon>
        <taxon>Metazoa</taxon>
        <taxon>Ecdysozoa</taxon>
        <taxon>Arthropoda</taxon>
        <taxon>Chelicerata</taxon>
        <taxon>Arachnida</taxon>
        <taxon>Araneae</taxon>
        <taxon>Araneomorphae</taxon>
        <taxon>Entelegynae</taxon>
        <taxon>Araneoidea</taxon>
        <taxon>Araneidae</taxon>
        <taxon>Caerostris</taxon>
    </lineage>
</organism>
<keyword evidence="2" id="KW-1185">Reference proteome</keyword>
<evidence type="ECO:0000313" key="2">
    <source>
        <dbReference type="Proteomes" id="UP001054945"/>
    </source>
</evidence>
<proteinExistence type="predicted"/>
<accession>A0AAV4T8M7</accession>
<reference evidence="1 2" key="1">
    <citation type="submission" date="2021-06" db="EMBL/GenBank/DDBJ databases">
        <title>Caerostris extrusa draft genome.</title>
        <authorList>
            <person name="Kono N."/>
            <person name="Arakawa K."/>
        </authorList>
    </citation>
    <scope>NUCLEOTIDE SEQUENCE [LARGE SCALE GENOMIC DNA]</scope>
</reference>
<gene>
    <name evidence="1" type="ORF">CEXT_763481</name>
</gene>
<protein>
    <submittedName>
        <fullName evidence="1">Uncharacterized protein</fullName>
    </submittedName>
</protein>
<dbReference type="AlphaFoldDB" id="A0AAV4T8M7"/>